<dbReference type="Gene3D" id="3.90.1600.10">
    <property type="entry name" value="Palm domain of DNA polymerase"/>
    <property type="match status" value="1"/>
</dbReference>
<dbReference type="PROSITE" id="PS00116">
    <property type="entry name" value="DNA_POLYMERASE_B"/>
    <property type="match status" value="1"/>
</dbReference>
<evidence type="ECO:0000256" key="4">
    <source>
        <dbReference type="ARBA" id="ARBA00022695"/>
    </source>
</evidence>
<dbReference type="SUPFAM" id="SSF53098">
    <property type="entry name" value="Ribonuclease H-like"/>
    <property type="match status" value="2"/>
</dbReference>
<evidence type="ECO:0000256" key="6">
    <source>
        <dbReference type="ARBA" id="ARBA00023125"/>
    </source>
</evidence>
<comment type="similarity">
    <text evidence="1">Belongs to the DNA polymerase type-B family.</text>
</comment>
<dbReference type="Gene3D" id="1.10.287.690">
    <property type="entry name" value="Helix hairpin bin"/>
    <property type="match status" value="1"/>
</dbReference>
<dbReference type="InterPro" id="IPR006172">
    <property type="entry name" value="DNA-dir_DNA_pol_B"/>
</dbReference>
<accession>A0A6C0L446</accession>
<evidence type="ECO:0000256" key="2">
    <source>
        <dbReference type="ARBA" id="ARBA00012417"/>
    </source>
</evidence>
<protein>
    <recommendedName>
        <fullName evidence="2">DNA-directed DNA polymerase</fullName>
        <ecNumber evidence="2">2.7.7.7</ecNumber>
    </recommendedName>
</protein>
<dbReference type="PRINTS" id="PR00106">
    <property type="entry name" value="DNAPOLB"/>
</dbReference>
<dbReference type="GO" id="GO:0000166">
    <property type="term" value="F:nucleotide binding"/>
    <property type="evidence" value="ECO:0007669"/>
    <property type="project" value="InterPro"/>
</dbReference>
<evidence type="ECO:0000256" key="3">
    <source>
        <dbReference type="ARBA" id="ARBA00022679"/>
    </source>
</evidence>
<dbReference type="InterPro" id="IPR050240">
    <property type="entry name" value="DNA_pol_type-B"/>
</dbReference>
<evidence type="ECO:0000313" key="10">
    <source>
        <dbReference type="EMBL" id="QHU23228.1"/>
    </source>
</evidence>
<dbReference type="InterPro" id="IPR006133">
    <property type="entry name" value="DNA-dir_DNA_pol_B_exonuc"/>
</dbReference>
<dbReference type="InterPro" id="IPR017964">
    <property type="entry name" value="DNA-dir_DNA_pol_B_CS"/>
</dbReference>
<name>A0A6C0L446_9ZZZZ</name>
<dbReference type="PANTHER" id="PTHR10322:SF23">
    <property type="entry name" value="DNA POLYMERASE DELTA CATALYTIC SUBUNIT"/>
    <property type="match status" value="1"/>
</dbReference>
<organism evidence="10">
    <name type="scientific">viral metagenome</name>
    <dbReference type="NCBI Taxonomy" id="1070528"/>
    <lineage>
        <taxon>unclassified sequences</taxon>
        <taxon>metagenomes</taxon>
        <taxon>organismal metagenomes</taxon>
    </lineage>
</organism>
<dbReference type="Pfam" id="PF03104">
    <property type="entry name" value="DNA_pol_B_exo1"/>
    <property type="match status" value="2"/>
</dbReference>
<dbReference type="Pfam" id="PF00136">
    <property type="entry name" value="DNA_pol_B"/>
    <property type="match status" value="1"/>
</dbReference>
<dbReference type="Gene3D" id="3.30.420.10">
    <property type="entry name" value="Ribonuclease H-like superfamily/Ribonuclease H"/>
    <property type="match status" value="2"/>
</dbReference>
<dbReference type="EMBL" id="MN741026">
    <property type="protein sequence ID" value="QHU23228.1"/>
    <property type="molecule type" value="Genomic_DNA"/>
</dbReference>
<feature type="domain" description="DNA-directed DNA polymerase family B exonuclease" evidence="9">
    <location>
        <begin position="390"/>
        <end position="483"/>
    </location>
</feature>
<feature type="domain" description="DNA-directed DNA polymerase family B multifunctional" evidence="8">
    <location>
        <begin position="751"/>
        <end position="1272"/>
    </location>
</feature>
<keyword evidence="6" id="KW-0238">DNA-binding</keyword>
<dbReference type="GO" id="GO:0006261">
    <property type="term" value="P:DNA-templated DNA replication"/>
    <property type="evidence" value="ECO:0007669"/>
    <property type="project" value="TreeGrafter"/>
</dbReference>
<dbReference type="SUPFAM" id="SSF56672">
    <property type="entry name" value="DNA/RNA polymerases"/>
    <property type="match status" value="1"/>
</dbReference>
<evidence type="ECO:0000256" key="7">
    <source>
        <dbReference type="ARBA" id="ARBA00049244"/>
    </source>
</evidence>
<keyword evidence="3" id="KW-0808">Transferase</keyword>
<dbReference type="Gene3D" id="1.10.132.60">
    <property type="entry name" value="DNA polymerase family B, C-terminal domain"/>
    <property type="match status" value="1"/>
</dbReference>
<dbReference type="Gene3D" id="3.30.342.10">
    <property type="entry name" value="DNA Polymerase, chain B, domain 1"/>
    <property type="match status" value="1"/>
</dbReference>
<dbReference type="InterPro" id="IPR036397">
    <property type="entry name" value="RNaseH_sf"/>
</dbReference>
<dbReference type="InterPro" id="IPR042087">
    <property type="entry name" value="DNA_pol_B_thumb"/>
</dbReference>
<dbReference type="InterPro" id="IPR043502">
    <property type="entry name" value="DNA/RNA_pol_sf"/>
</dbReference>
<reference evidence="10" key="1">
    <citation type="journal article" date="2020" name="Nature">
        <title>Giant virus diversity and host interactions through global metagenomics.</title>
        <authorList>
            <person name="Schulz F."/>
            <person name="Roux S."/>
            <person name="Paez-Espino D."/>
            <person name="Jungbluth S."/>
            <person name="Walsh D.A."/>
            <person name="Denef V.J."/>
            <person name="McMahon K.D."/>
            <person name="Konstantinidis K.T."/>
            <person name="Eloe-Fadrosh E.A."/>
            <person name="Kyrpides N.C."/>
            <person name="Woyke T."/>
        </authorList>
    </citation>
    <scope>NUCLEOTIDE SEQUENCE</scope>
    <source>
        <strain evidence="10">GVMAG-S-ERX555907-94</strain>
    </source>
</reference>
<dbReference type="PANTHER" id="PTHR10322">
    <property type="entry name" value="DNA POLYMERASE CATALYTIC SUBUNIT"/>
    <property type="match status" value="1"/>
</dbReference>
<sequence>MDNVKSSFIDFNIIDISSDDFQTGPEYHEREFMLTFYGKTKDHKNVVCNIIGYKPYFYLRIPNNCGRRFTKRLLETIKQFIQSKPKVRGPWNGNYEEEELETPKYYNFYGYNYDHKTEEVQKFRFAKISFLTYGDMRKCISAIQSFYNANLSIVSVNKFIKEYKDGKEKHDTIDANTKEWFYQEHNCECVANLYESKIHPLLRFLHEKELQSCGWMRVNDYQHYLQSEDDKNFNVDIEIHCIPMRYIQPIHSENIAGFITASFDIECDSSHGDFPNPNKDFMKLAIDIQESYFRESIHMSNSSIIKKATIKKYILEAFGEGSENIQNLFTHNGPCSEESLETIMNQINSSVLEHLDNSKQTSKSRDISIQELTKILNTLQNKEGEDIIIKGDPIIQIGTVFHRYGNKECYNRSIVVIGNEDPTEKICDPLDEYGIDVYECKTEKDLLLKWKDIMLYHNPDIITGYNIFGFDFNYIMERVDILFPCNDKCTKSAMYSNCDYRCPKNEFYRIGRLMRNRDSDRIQSFESLQTKLETKKTSRDYKKFWEKKCQPMKKELSSSGLGDNVLKYIAMDGRIIFDIQKEIQKGHQLDSYKLDNVSAHFMKGKITKQEKLPIRQNGKIIVGNILYTKNLGNLKDGDYITIKLITKYGELNYKDNQKLNVSKVDRENHRMFIEHHIDLRKVKKDLLSYEWCLAKDDVSPQQIFDFHKKGGSEGRAKIAKYCIMDCELCIYLLLQLDFIPNNIGMACVSSVPLSYIFLRGQGIKISSLVTKECSLKDTRIPTLKNYSDIQNNNDGFEGAIVLEPTPGIYLDDPVAVLDYASLYPSSIIEKNLSHETYICTQDEKDIDQDKYSWIQYNNRDDDNVNVISYDDYNYEKKGKTVHKIKAGTQTTCYFKKAEGDENDLTRPLGIIPTILQTLLNERKSTRNKIKLTDDENKKKVLDGLQLAYKISANSVYGQMGAKTSSIFFKKIAACTTSIGRQRIYDARDGVVEWAENPGPSNKSDFNPRGTPYHKPEVVYGDTDSVFVKFSRIHHETGIELEGKEALQYCIQCGVEAGEWITKHKMHKPQDLEYEKTFYPFILISKKRYTGDKYELQSDKPKERTSMGIVMKRRDNAAIVKYVFGNVIEIIMNQKSIDRAMEWLQNTLSNIQNGSMAESMFVISKSLRGYYKNPDGIAHKVLADRMAERNPGDKPKPNDRIPYVYIQLTNEQKYDYENRYKSGPKKGEPRLKKILQGDRIETPDYVQQKPELSIDYSFYISNQIMNPVKQVLDLEKDEEETTQLFKQFIG</sequence>
<feature type="domain" description="DNA-directed DNA polymerase family B exonuclease" evidence="9">
    <location>
        <begin position="193"/>
        <end position="286"/>
    </location>
</feature>
<comment type="catalytic activity">
    <reaction evidence="7">
        <text>DNA(n) + a 2'-deoxyribonucleoside 5'-triphosphate = DNA(n+1) + diphosphate</text>
        <dbReference type="Rhea" id="RHEA:22508"/>
        <dbReference type="Rhea" id="RHEA-COMP:17339"/>
        <dbReference type="Rhea" id="RHEA-COMP:17340"/>
        <dbReference type="ChEBI" id="CHEBI:33019"/>
        <dbReference type="ChEBI" id="CHEBI:61560"/>
        <dbReference type="ChEBI" id="CHEBI:173112"/>
        <dbReference type="EC" id="2.7.7.7"/>
    </reaction>
</comment>
<dbReference type="GO" id="GO:0003887">
    <property type="term" value="F:DNA-directed DNA polymerase activity"/>
    <property type="evidence" value="ECO:0007669"/>
    <property type="project" value="UniProtKB-KW"/>
</dbReference>
<evidence type="ECO:0000256" key="5">
    <source>
        <dbReference type="ARBA" id="ARBA00022932"/>
    </source>
</evidence>
<proteinExistence type="inferred from homology"/>
<dbReference type="SMART" id="SM00486">
    <property type="entry name" value="POLBc"/>
    <property type="match status" value="1"/>
</dbReference>
<dbReference type="EC" id="2.7.7.7" evidence="2"/>
<evidence type="ECO:0000259" key="8">
    <source>
        <dbReference type="Pfam" id="PF00136"/>
    </source>
</evidence>
<dbReference type="InterPro" id="IPR006134">
    <property type="entry name" value="DNA-dir_DNA_pol_B_multi_dom"/>
</dbReference>
<dbReference type="InterPro" id="IPR012337">
    <property type="entry name" value="RNaseH-like_sf"/>
</dbReference>
<dbReference type="GO" id="GO:0003677">
    <property type="term" value="F:DNA binding"/>
    <property type="evidence" value="ECO:0007669"/>
    <property type="project" value="UniProtKB-KW"/>
</dbReference>
<evidence type="ECO:0000256" key="1">
    <source>
        <dbReference type="ARBA" id="ARBA00005755"/>
    </source>
</evidence>
<evidence type="ECO:0000259" key="9">
    <source>
        <dbReference type="Pfam" id="PF03104"/>
    </source>
</evidence>
<dbReference type="InterPro" id="IPR023211">
    <property type="entry name" value="DNA_pol_palm_dom_sf"/>
</dbReference>
<keyword evidence="5" id="KW-0239">DNA-directed DNA polymerase</keyword>
<keyword evidence="4" id="KW-0548">Nucleotidyltransferase</keyword>